<reference evidence="2 3" key="1">
    <citation type="submission" date="2020-08" db="EMBL/GenBank/DDBJ databases">
        <title>Genomic Encyclopedia of Type Strains, Phase IV (KMG-IV): sequencing the most valuable type-strain genomes for metagenomic binning, comparative biology and taxonomic classification.</title>
        <authorList>
            <person name="Goeker M."/>
        </authorList>
    </citation>
    <scope>NUCLEOTIDE SEQUENCE [LARGE SCALE GENOMIC DNA]</scope>
    <source>
        <strain evidence="2 3">DSM 23562</strain>
    </source>
</reference>
<dbReference type="EMBL" id="JACHGW010000007">
    <property type="protein sequence ID" value="MBB6053566.1"/>
    <property type="molecule type" value="Genomic_DNA"/>
</dbReference>
<protein>
    <submittedName>
        <fullName evidence="2">Uncharacterized protein</fullName>
    </submittedName>
</protein>
<dbReference type="Proteomes" id="UP000520814">
    <property type="component" value="Unassembled WGS sequence"/>
</dbReference>
<keyword evidence="3" id="KW-1185">Reference proteome</keyword>
<accession>A0A7W9W9R2</accession>
<feature type="region of interest" description="Disordered" evidence="1">
    <location>
        <begin position="59"/>
        <end position="80"/>
    </location>
</feature>
<evidence type="ECO:0000256" key="1">
    <source>
        <dbReference type="SAM" id="MobiDB-lite"/>
    </source>
</evidence>
<dbReference type="RefSeq" id="WP_184203656.1">
    <property type="nucleotide sequence ID" value="NZ_JACHGW010000007.1"/>
</dbReference>
<organism evidence="2 3">
    <name type="scientific">Armatimonas rosea</name>
    <dbReference type="NCBI Taxonomy" id="685828"/>
    <lineage>
        <taxon>Bacteria</taxon>
        <taxon>Bacillati</taxon>
        <taxon>Armatimonadota</taxon>
        <taxon>Armatimonadia</taxon>
        <taxon>Armatimonadales</taxon>
        <taxon>Armatimonadaceae</taxon>
        <taxon>Armatimonas</taxon>
    </lineage>
</organism>
<proteinExistence type="predicted"/>
<sequence>MKTLSRKWLGWIVLVAVVGASAGGYLWLMSPVEPQDQLTVAPLQNTAITALTVEPGLRLDAAPTPPPNIPPTPSPAPRPGRKLAAAIRFTPDDVPRETIGPKPSLMAELERAGVPTTESTNRAPIKLRGLYRLEDSSHWYWNPSEKRYQFLPQLRYAVAITRQVRTAPWKTQERTDTVVLGFFTLPTDLNRVRDSLVEGAPLDAYRLLQDHPDTVHDMMQRLIVSGIIARWKKDNAPPTPLPPLLGSKLKGR</sequence>
<evidence type="ECO:0000313" key="3">
    <source>
        <dbReference type="Proteomes" id="UP000520814"/>
    </source>
</evidence>
<evidence type="ECO:0000313" key="2">
    <source>
        <dbReference type="EMBL" id="MBB6053566.1"/>
    </source>
</evidence>
<name>A0A7W9W9R2_ARMRO</name>
<gene>
    <name evidence="2" type="ORF">HNQ39_005401</name>
</gene>
<comment type="caution">
    <text evidence="2">The sequence shown here is derived from an EMBL/GenBank/DDBJ whole genome shotgun (WGS) entry which is preliminary data.</text>
</comment>
<dbReference type="AlphaFoldDB" id="A0A7W9W9R2"/>
<feature type="compositionally biased region" description="Pro residues" evidence="1">
    <location>
        <begin position="63"/>
        <end position="78"/>
    </location>
</feature>